<dbReference type="EMBL" id="CP040749">
    <property type="protein sequence ID" value="QCX38706.1"/>
    <property type="molecule type" value="Genomic_DNA"/>
</dbReference>
<dbReference type="Pfam" id="PF20434">
    <property type="entry name" value="BD-FAE"/>
    <property type="match status" value="1"/>
</dbReference>
<evidence type="ECO:0000259" key="3">
    <source>
        <dbReference type="Pfam" id="PF20434"/>
    </source>
</evidence>
<keyword evidence="2" id="KW-0732">Signal</keyword>
<keyword evidence="1" id="KW-0378">Hydrolase</keyword>
<evidence type="ECO:0000313" key="5">
    <source>
        <dbReference type="Proteomes" id="UP000306229"/>
    </source>
</evidence>
<evidence type="ECO:0000256" key="1">
    <source>
        <dbReference type="ARBA" id="ARBA00022801"/>
    </source>
</evidence>
<proteinExistence type="predicted"/>
<organism evidence="4 5">
    <name type="scientific">Aureibaculum algae</name>
    <dbReference type="NCBI Taxonomy" id="2584122"/>
    <lineage>
        <taxon>Bacteria</taxon>
        <taxon>Pseudomonadati</taxon>
        <taxon>Bacteroidota</taxon>
        <taxon>Flavobacteriia</taxon>
        <taxon>Flavobacteriales</taxon>
        <taxon>Flavobacteriaceae</taxon>
        <taxon>Aureibaculum</taxon>
    </lineage>
</organism>
<dbReference type="Proteomes" id="UP000306229">
    <property type="component" value="Chromosome"/>
</dbReference>
<protein>
    <submittedName>
        <fullName evidence="4">Lipase</fullName>
    </submittedName>
</protein>
<keyword evidence="5" id="KW-1185">Reference proteome</keyword>
<dbReference type="RefSeq" id="WP_138949598.1">
    <property type="nucleotide sequence ID" value="NZ_CP040749.1"/>
</dbReference>
<dbReference type="OrthoDB" id="9803990at2"/>
<dbReference type="PANTHER" id="PTHR48081">
    <property type="entry name" value="AB HYDROLASE SUPERFAMILY PROTEIN C4A8.06C"/>
    <property type="match status" value="1"/>
</dbReference>
<dbReference type="InterPro" id="IPR050300">
    <property type="entry name" value="GDXG_lipolytic_enzyme"/>
</dbReference>
<evidence type="ECO:0000256" key="2">
    <source>
        <dbReference type="SAM" id="SignalP"/>
    </source>
</evidence>
<dbReference type="InterPro" id="IPR029058">
    <property type="entry name" value="AB_hydrolase_fold"/>
</dbReference>
<evidence type="ECO:0000313" key="4">
    <source>
        <dbReference type="EMBL" id="QCX38706.1"/>
    </source>
</evidence>
<dbReference type="AlphaFoldDB" id="A0A5B7TUA5"/>
<dbReference type="GO" id="GO:0016787">
    <property type="term" value="F:hydrolase activity"/>
    <property type="evidence" value="ECO:0007669"/>
    <property type="project" value="UniProtKB-KW"/>
</dbReference>
<dbReference type="SUPFAM" id="SSF53474">
    <property type="entry name" value="alpha/beta-Hydrolases"/>
    <property type="match status" value="1"/>
</dbReference>
<gene>
    <name evidence="4" type="ORF">FF125_09770</name>
</gene>
<name>A0A5B7TUA5_9FLAO</name>
<accession>A0A5B7TUA5</accession>
<sequence>MKKLTTLLIFLLIVTVNAQTKTTYTYAIKGKDTLQLDVYQPENSVTTATLPTLLWMHGGGFGGGARDDEREQALAEYAANNGFVGISISYRLMRKGEPTGFGCNCPKEEKLSTFKAAAEDYMDAALFVINNAKKLNINTNKIIAGGSSAGAEGILNAVYMREYFIENLEKYKTVQFAGVFSLAGAIVNANYITKENAIPTVLFHGTDDNLVPFGAASHHYCDVDKPGYLVLEGSSIIAEKLRELETSYYFYVKKGGKHEMAGVPLYDLDNVFNFFKQTVLDDKTIQIKKINNK</sequence>
<reference evidence="4 5" key="1">
    <citation type="submission" date="2019-05" db="EMBL/GenBank/DDBJ databases">
        <title>Algicella ahnfeltiae gen. nov., sp. nov., a novel marine bacterium of the family Flavobacteriaceae isolated from a red alga.</title>
        <authorList>
            <person name="Nedashkovskaya O.I."/>
            <person name="Kukhlevskiy A.D."/>
            <person name="Kim S.-G."/>
            <person name="Zhukova N.V."/>
            <person name="Mikhailov V.V."/>
        </authorList>
    </citation>
    <scope>NUCLEOTIDE SEQUENCE [LARGE SCALE GENOMIC DNA]</scope>
    <source>
        <strain evidence="4 5">10Alg115</strain>
    </source>
</reference>
<dbReference type="InterPro" id="IPR049492">
    <property type="entry name" value="BD-FAE-like_dom"/>
</dbReference>
<dbReference type="KEGG" id="fbe:FF125_09770"/>
<feature type="chain" id="PRO_5022856670" evidence="2">
    <location>
        <begin position="19"/>
        <end position="293"/>
    </location>
</feature>
<feature type="domain" description="BD-FAE-like" evidence="3">
    <location>
        <begin position="36"/>
        <end position="157"/>
    </location>
</feature>
<feature type="signal peptide" evidence="2">
    <location>
        <begin position="1"/>
        <end position="18"/>
    </location>
</feature>
<dbReference type="Gene3D" id="3.40.50.1820">
    <property type="entry name" value="alpha/beta hydrolase"/>
    <property type="match status" value="1"/>
</dbReference>